<dbReference type="InterPro" id="IPR036426">
    <property type="entry name" value="Bulb-type_lectin_dom_sf"/>
</dbReference>
<dbReference type="InterPro" id="IPR001480">
    <property type="entry name" value="Bulb-type_lectin_dom"/>
</dbReference>
<dbReference type="SUPFAM" id="SSF51110">
    <property type="entry name" value="alpha-D-mannose-specific plant lectins"/>
    <property type="match status" value="1"/>
</dbReference>
<dbReference type="InterPro" id="IPR021820">
    <property type="entry name" value="S-locus_recpt_kinase_C"/>
</dbReference>
<keyword evidence="6" id="KW-1015">Disulfide bond</keyword>
<dbReference type="InterPro" id="IPR000858">
    <property type="entry name" value="S_locus_glycoprot_dom"/>
</dbReference>
<dbReference type="PANTHER" id="PTHR32444:SF198">
    <property type="entry name" value="BULB-TYPE LECTIN DOMAIN-CONTAINING PROTEIN"/>
    <property type="match status" value="1"/>
</dbReference>
<evidence type="ECO:0000256" key="1">
    <source>
        <dbReference type="ARBA" id="ARBA00004167"/>
    </source>
</evidence>
<keyword evidence="7" id="KW-0325">Glycoprotein</keyword>
<evidence type="ECO:0000259" key="10">
    <source>
        <dbReference type="PROSITE" id="PS50948"/>
    </source>
</evidence>
<dbReference type="InterPro" id="IPR003609">
    <property type="entry name" value="Pan_app"/>
</dbReference>
<dbReference type="AlphaFoldDB" id="A0AAU9RKV0"/>
<feature type="region of interest" description="Disordered" evidence="8">
    <location>
        <begin position="513"/>
        <end position="544"/>
    </location>
</feature>
<evidence type="ECO:0000256" key="9">
    <source>
        <dbReference type="SAM" id="Phobius"/>
    </source>
</evidence>
<dbReference type="GO" id="GO:0004674">
    <property type="term" value="F:protein serine/threonine kinase activity"/>
    <property type="evidence" value="ECO:0007669"/>
    <property type="project" value="InterPro"/>
</dbReference>
<evidence type="ECO:0000313" key="11">
    <source>
        <dbReference type="EMBL" id="CAH2041524.1"/>
    </source>
</evidence>
<evidence type="ECO:0000256" key="4">
    <source>
        <dbReference type="ARBA" id="ARBA00022989"/>
    </source>
</evidence>
<dbReference type="GO" id="GO:0048544">
    <property type="term" value="P:recognition of pollen"/>
    <property type="evidence" value="ECO:0007669"/>
    <property type="project" value="InterPro"/>
</dbReference>
<dbReference type="Pfam" id="PF00954">
    <property type="entry name" value="S_locus_glycop"/>
    <property type="match status" value="1"/>
</dbReference>
<dbReference type="CDD" id="cd01098">
    <property type="entry name" value="PAN_AP_plant"/>
    <property type="match status" value="1"/>
</dbReference>
<reference evidence="11 12" key="1">
    <citation type="submission" date="2022-03" db="EMBL/GenBank/DDBJ databases">
        <authorList>
            <person name="Nunn A."/>
            <person name="Chopra R."/>
            <person name="Nunn A."/>
            <person name="Contreras Garrido A."/>
        </authorList>
    </citation>
    <scope>NUCLEOTIDE SEQUENCE [LARGE SCALE GENOMIC DNA]</scope>
</reference>
<feature type="transmembrane region" description="Helical" evidence="9">
    <location>
        <begin position="302"/>
        <end position="326"/>
    </location>
</feature>
<dbReference type="Pfam" id="PF07714">
    <property type="entry name" value="PK_Tyr_Ser-Thr"/>
    <property type="match status" value="1"/>
</dbReference>
<keyword evidence="5 9" id="KW-0472">Membrane</keyword>
<sequence>MACPALKHGNLVLQDGSDVKMLWQSFQHPSESLLQQMKLSSDQSTGEKVVLKSWRSPSDPSVGNFSAGVDLQTVPQLTVWNGNYKYWRSGPWDNQVFTGVESMTSTYQSRVIVDDDNEGSVTMSFTFVEGMTSFFRLNPDGSLVQIYWAEEKQDWEVTWSSLETECGVYGKCGPFGSCNSRTPQICTCLPGFEPAHEDAWKRGNFSGGCVRRLLLQCEGMELKLTTMKLPDFQELSDVPENKCESQCVNYCSCAAYTYLNGIGCMIWKGNLIDLQKFDNGGADLYIRLASSELDNERKKRTVIAISVSIGSIIMTMCAYFTWMRLVNHRGMEKLRKVPLFRNYSEFQENSTEVIQEITARDVKLKELPLCKFEELALATGNFNLTNKLGQGGFGPLNSPTSKLHGYMAPEYAMQGRFSEKSDVFSFGVLLIEIVSGKRNTGFYNNEQALSLLGLAWRLWNEDKIVTFIDQRISYQGFESQILRCLHVGLLCVQDFAADRPTTSKVLSMLSSETSALPSPNQPAFTERHASSRTSSSEPSHQRCSVNDVTVTVLRGR</sequence>
<evidence type="ECO:0000313" key="12">
    <source>
        <dbReference type="Proteomes" id="UP000836841"/>
    </source>
</evidence>
<organism evidence="11 12">
    <name type="scientific">Thlaspi arvense</name>
    <name type="common">Field penny-cress</name>
    <dbReference type="NCBI Taxonomy" id="13288"/>
    <lineage>
        <taxon>Eukaryota</taxon>
        <taxon>Viridiplantae</taxon>
        <taxon>Streptophyta</taxon>
        <taxon>Embryophyta</taxon>
        <taxon>Tracheophyta</taxon>
        <taxon>Spermatophyta</taxon>
        <taxon>Magnoliopsida</taxon>
        <taxon>eudicotyledons</taxon>
        <taxon>Gunneridae</taxon>
        <taxon>Pentapetalae</taxon>
        <taxon>rosids</taxon>
        <taxon>malvids</taxon>
        <taxon>Brassicales</taxon>
        <taxon>Brassicaceae</taxon>
        <taxon>Thlaspideae</taxon>
        <taxon>Thlaspi</taxon>
    </lineage>
</organism>
<dbReference type="SMART" id="SM00473">
    <property type="entry name" value="PAN_AP"/>
    <property type="match status" value="1"/>
</dbReference>
<proteinExistence type="predicted"/>
<dbReference type="Gene3D" id="1.10.510.10">
    <property type="entry name" value="Transferase(Phosphotransferase) domain 1"/>
    <property type="match status" value="1"/>
</dbReference>
<keyword evidence="3" id="KW-0732">Signal</keyword>
<protein>
    <recommendedName>
        <fullName evidence="10">Apple domain-containing protein</fullName>
    </recommendedName>
</protein>
<keyword evidence="12" id="KW-1185">Reference proteome</keyword>
<keyword evidence="2 9" id="KW-0812">Transmembrane</keyword>
<evidence type="ECO:0000256" key="3">
    <source>
        <dbReference type="ARBA" id="ARBA00022729"/>
    </source>
</evidence>
<name>A0AAU9RKV0_THLAR</name>
<keyword evidence="4 9" id="KW-1133">Transmembrane helix</keyword>
<evidence type="ECO:0000256" key="6">
    <source>
        <dbReference type="ARBA" id="ARBA00023157"/>
    </source>
</evidence>
<dbReference type="GO" id="GO:0016020">
    <property type="term" value="C:membrane"/>
    <property type="evidence" value="ECO:0007669"/>
    <property type="project" value="UniProtKB-SubCell"/>
</dbReference>
<dbReference type="Proteomes" id="UP000836841">
    <property type="component" value="Unassembled WGS sequence"/>
</dbReference>
<dbReference type="Pfam" id="PF01453">
    <property type="entry name" value="B_lectin"/>
    <property type="match status" value="1"/>
</dbReference>
<dbReference type="Pfam" id="PF08276">
    <property type="entry name" value="PAN_2"/>
    <property type="match status" value="1"/>
</dbReference>
<comment type="caution">
    <text evidence="11">The sequence shown here is derived from an EMBL/GenBank/DDBJ whole genome shotgun (WGS) entry which is preliminary data.</text>
</comment>
<dbReference type="PANTHER" id="PTHR32444">
    <property type="entry name" value="BULB-TYPE LECTIN DOMAIN-CONTAINING PROTEIN"/>
    <property type="match status" value="1"/>
</dbReference>
<evidence type="ECO:0000256" key="2">
    <source>
        <dbReference type="ARBA" id="ARBA00022692"/>
    </source>
</evidence>
<evidence type="ECO:0000256" key="7">
    <source>
        <dbReference type="ARBA" id="ARBA00023180"/>
    </source>
</evidence>
<dbReference type="PROSITE" id="PS50948">
    <property type="entry name" value="PAN"/>
    <property type="match status" value="1"/>
</dbReference>
<accession>A0AAU9RKV0</accession>
<feature type="domain" description="Apple" evidence="10">
    <location>
        <begin position="217"/>
        <end position="289"/>
    </location>
</feature>
<dbReference type="SUPFAM" id="SSF56112">
    <property type="entry name" value="Protein kinase-like (PK-like)"/>
    <property type="match status" value="1"/>
</dbReference>
<gene>
    <name evidence="11" type="ORF">TAV2_LOCUS4470</name>
</gene>
<feature type="compositionally biased region" description="Polar residues" evidence="8">
    <location>
        <begin position="513"/>
        <end position="523"/>
    </location>
</feature>
<evidence type="ECO:0000256" key="8">
    <source>
        <dbReference type="SAM" id="MobiDB-lite"/>
    </source>
</evidence>
<dbReference type="Pfam" id="PF11883">
    <property type="entry name" value="DUF3403"/>
    <property type="match status" value="1"/>
</dbReference>
<dbReference type="EMBL" id="CAJVSB020000105">
    <property type="protein sequence ID" value="CAH2041524.1"/>
    <property type="molecule type" value="Genomic_DNA"/>
</dbReference>
<dbReference type="InterPro" id="IPR001245">
    <property type="entry name" value="Ser-Thr/Tyr_kinase_cat_dom"/>
</dbReference>
<dbReference type="InterPro" id="IPR011009">
    <property type="entry name" value="Kinase-like_dom_sf"/>
</dbReference>
<comment type="subcellular location">
    <subcellularLocation>
        <location evidence="1">Membrane</location>
        <topology evidence="1">Single-pass membrane protein</topology>
    </subcellularLocation>
</comment>
<evidence type="ECO:0000256" key="5">
    <source>
        <dbReference type="ARBA" id="ARBA00023136"/>
    </source>
</evidence>
<feature type="compositionally biased region" description="Polar residues" evidence="8">
    <location>
        <begin position="531"/>
        <end position="544"/>
    </location>
</feature>